<sequence length="243" mass="27618">MLRLSIMFKHPAIWIMALACGLAFAAMILAGPAWVWWLVPLGIGAQLLNEYNLHRHVFHLDPPRRQWAFDLLYQAHYGHHDFPTNHGLFFVPIWVALPMLAFNFFAVWGIAALFGAVDAIWIAVAIVPAGGVLMFMVYEWFHMTAHLNLPKTAIERHVTKLHNQHHFRDFSKWFHVSPGGEIIDRAMGTDIDREALKSQQRIEFIRTLGMSPDDPRLVAARARFAGKYGLSMAEITQAARVSA</sequence>
<evidence type="ECO:0000256" key="1">
    <source>
        <dbReference type="SAM" id="Phobius"/>
    </source>
</evidence>
<dbReference type="AlphaFoldDB" id="A0A061SUZ9"/>
<dbReference type="EMBL" id="JEMU01000001">
    <property type="protein sequence ID" value="KAJ04847.1"/>
    <property type="molecule type" value="Genomic_DNA"/>
</dbReference>
<dbReference type="GO" id="GO:0016491">
    <property type="term" value="F:oxidoreductase activity"/>
    <property type="evidence" value="ECO:0007669"/>
    <property type="project" value="InterPro"/>
</dbReference>
<keyword evidence="1" id="KW-0812">Transmembrane</keyword>
<keyword evidence="1" id="KW-0472">Membrane</keyword>
<feature type="transmembrane region" description="Helical" evidence="1">
    <location>
        <begin position="120"/>
        <end position="141"/>
    </location>
</feature>
<comment type="caution">
    <text evidence="3">The sequence shown here is derived from an EMBL/GenBank/DDBJ whole genome shotgun (WGS) entry which is preliminary data.</text>
</comment>
<evidence type="ECO:0000313" key="4">
    <source>
        <dbReference type="Proteomes" id="UP000027337"/>
    </source>
</evidence>
<accession>A0A061SUZ9</accession>
<dbReference type="Pfam" id="PF04116">
    <property type="entry name" value="FA_hydroxylase"/>
    <property type="match status" value="1"/>
</dbReference>
<dbReference type="eggNOG" id="COG3000">
    <property type="taxonomic scope" value="Bacteria"/>
</dbReference>
<evidence type="ECO:0000259" key="2">
    <source>
        <dbReference type="Pfam" id="PF04116"/>
    </source>
</evidence>
<dbReference type="STRING" id="83219.PM02_01150"/>
<protein>
    <submittedName>
        <fullName evidence="3">Fatty acid hydroxylase</fullName>
    </submittedName>
</protein>
<organism evidence="3 4">
    <name type="scientific">Sulfitobacter mediterraneus</name>
    <dbReference type="NCBI Taxonomy" id="83219"/>
    <lineage>
        <taxon>Bacteria</taxon>
        <taxon>Pseudomonadati</taxon>
        <taxon>Pseudomonadota</taxon>
        <taxon>Alphaproteobacteria</taxon>
        <taxon>Rhodobacterales</taxon>
        <taxon>Roseobacteraceae</taxon>
        <taxon>Sulfitobacter</taxon>
    </lineage>
</organism>
<keyword evidence="1" id="KW-1133">Transmembrane helix</keyword>
<gene>
    <name evidence="3" type="ORF">PM02_01150</name>
</gene>
<evidence type="ECO:0000313" key="3">
    <source>
        <dbReference type="EMBL" id="KAJ04847.1"/>
    </source>
</evidence>
<dbReference type="PROSITE" id="PS51257">
    <property type="entry name" value="PROKAR_LIPOPROTEIN"/>
    <property type="match status" value="1"/>
</dbReference>
<dbReference type="GO" id="GO:0005506">
    <property type="term" value="F:iron ion binding"/>
    <property type="evidence" value="ECO:0007669"/>
    <property type="project" value="InterPro"/>
</dbReference>
<feature type="transmembrane region" description="Helical" evidence="1">
    <location>
        <begin position="12"/>
        <end position="39"/>
    </location>
</feature>
<reference evidence="3 4" key="1">
    <citation type="journal article" date="2014" name="Genome Announc.">
        <title>Draft Genome Sequences of Two Isolates of the Roseobacter Group, Sulfitobacter sp. Strains 3SOLIMAR09 and 1FIGIMAR09, from Harbors of Mallorca Island (Mediterranean Sea).</title>
        <authorList>
            <person name="Mas-Llado M."/>
            <person name="Pina-Villalonga J.M."/>
            <person name="Brunet-Galmes I."/>
            <person name="Nogales B."/>
            <person name="Bosch R."/>
        </authorList>
    </citation>
    <scope>NUCLEOTIDE SEQUENCE [LARGE SCALE GENOMIC DNA]</scope>
    <source>
        <strain evidence="3 4">1FIGIMAR09</strain>
    </source>
</reference>
<feature type="transmembrane region" description="Helical" evidence="1">
    <location>
        <begin position="89"/>
        <end position="113"/>
    </location>
</feature>
<dbReference type="GO" id="GO:0008610">
    <property type="term" value="P:lipid biosynthetic process"/>
    <property type="evidence" value="ECO:0007669"/>
    <property type="project" value="InterPro"/>
</dbReference>
<keyword evidence="4" id="KW-1185">Reference proteome</keyword>
<dbReference type="RefSeq" id="WP_037904415.1">
    <property type="nucleotide sequence ID" value="NZ_JEMU01000001.1"/>
</dbReference>
<dbReference type="Proteomes" id="UP000027337">
    <property type="component" value="Unassembled WGS sequence"/>
</dbReference>
<feature type="domain" description="Fatty acid hydroxylase" evidence="2">
    <location>
        <begin position="41"/>
        <end position="189"/>
    </location>
</feature>
<dbReference type="InterPro" id="IPR006694">
    <property type="entry name" value="Fatty_acid_hydroxylase"/>
</dbReference>
<proteinExistence type="predicted"/>
<name>A0A061SUZ9_9RHOB</name>